<evidence type="ECO:0000313" key="2">
    <source>
        <dbReference type="Proteomes" id="UP000094389"/>
    </source>
</evidence>
<protein>
    <submittedName>
        <fullName evidence="1">Uncharacterized protein</fullName>
    </submittedName>
</protein>
<organism evidence="1 2">
    <name type="scientific">Cyberlindnera jadinii (strain ATCC 18201 / CBS 1600 / BCRC 20928 / JCM 3617 / NBRC 0987 / NRRL Y-1542)</name>
    <name type="common">Torula yeast</name>
    <name type="synonym">Candida utilis</name>
    <dbReference type="NCBI Taxonomy" id="983966"/>
    <lineage>
        <taxon>Eukaryota</taxon>
        <taxon>Fungi</taxon>
        <taxon>Dikarya</taxon>
        <taxon>Ascomycota</taxon>
        <taxon>Saccharomycotina</taxon>
        <taxon>Saccharomycetes</taxon>
        <taxon>Phaffomycetales</taxon>
        <taxon>Phaffomycetaceae</taxon>
        <taxon>Cyberlindnera</taxon>
    </lineage>
</organism>
<reference evidence="1 2" key="1">
    <citation type="journal article" date="2016" name="Proc. Natl. Acad. Sci. U.S.A.">
        <title>Comparative genomics of biotechnologically important yeasts.</title>
        <authorList>
            <person name="Riley R."/>
            <person name="Haridas S."/>
            <person name="Wolfe K.H."/>
            <person name="Lopes M.R."/>
            <person name="Hittinger C.T."/>
            <person name="Goeker M."/>
            <person name="Salamov A.A."/>
            <person name="Wisecaver J.H."/>
            <person name="Long T.M."/>
            <person name="Calvey C.H."/>
            <person name="Aerts A.L."/>
            <person name="Barry K.W."/>
            <person name="Choi C."/>
            <person name="Clum A."/>
            <person name="Coughlan A.Y."/>
            <person name="Deshpande S."/>
            <person name="Douglass A.P."/>
            <person name="Hanson S.J."/>
            <person name="Klenk H.-P."/>
            <person name="LaButti K.M."/>
            <person name="Lapidus A."/>
            <person name="Lindquist E.A."/>
            <person name="Lipzen A.M."/>
            <person name="Meier-Kolthoff J.P."/>
            <person name="Ohm R.A."/>
            <person name="Otillar R.P."/>
            <person name="Pangilinan J.L."/>
            <person name="Peng Y."/>
            <person name="Rokas A."/>
            <person name="Rosa C.A."/>
            <person name="Scheuner C."/>
            <person name="Sibirny A.A."/>
            <person name="Slot J.C."/>
            <person name="Stielow J.B."/>
            <person name="Sun H."/>
            <person name="Kurtzman C.P."/>
            <person name="Blackwell M."/>
            <person name="Grigoriev I.V."/>
            <person name="Jeffries T.W."/>
        </authorList>
    </citation>
    <scope>NUCLEOTIDE SEQUENCE [LARGE SCALE GENOMIC DNA]</scope>
    <source>
        <strain evidence="2">ATCC 18201 / CBS 1600 / BCRC 20928 / JCM 3617 / NBRC 0987 / NRRL Y-1542</strain>
    </source>
</reference>
<dbReference type="Proteomes" id="UP000094389">
    <property type="component" value="Unassembled WGS sequence"/>
</dbReference>
<dbReference type="EMBL" id="KV453949">
    <property type="protein sequence ID" value="ODV70822.1"/>
    <property type="molecule type" value="Genomic_DNA"/>
</dbReference>
<keyword evidence="2" id="KW-1185">Reference proteome</keyword>
<dbReference type="GeneID" id="30991644"/>
<sequence>MLSSTLKYLSTPRTFRLSVGPAATTLSMFQRGSTQELERAKETFLYLREHSYLDFNSHYKSWMELDRGEQDRFINDYIKLHEATVVPRSHPRSVRNAIRQMYNENKDVDFMFCYLYEGLKDMAHESEQQGDVLRDDTYDLLVEREH</sequence>
<accession>A0A1E4RU73</accession>
<dbReference type="OMA" id="NSHYKSW"/>
<evidence type="ECO:0000313" key="1">
    <source>
        <dbReference type="EMBL" id="ODV70822.1"/>
    </source>
</evidence>
<proteinExistence type="predicted"/>
<dbReference type="OrthoDB" id="3979401at2759"/>
<gene>
    <name evidence="1" type="ORF">CYBJADRAFT_187213</name>
</gene>
<dbReference type="RefSeq" id="XP_020067861.1">
    <property type="nucleotide sequence ID" value="XM_020217248.1"/>
</dbReference>
<name>A0A1E4RU73_CYBJN</name>
<dbReference type="AlphaFoldDB" id="A0A1E4RU73"/>